<name>A0A545TMK5_9PROT</name>
<keyword evidence="3" id="KW-1185">Reference proteome</keyword>
<dbReference type="EMBL" id="VHSH01000006">
    <property type="protein sequence ID" value="TQV78463.1"/>
    <property type="molecule type" value="Genomic_DNA"/>
</dbReference>
<dbReference type="SUPFAM" id="SSF51338">
    <property type="entry name" value="Composite domain of metallo-dependent hydrolases"/>
    <property type="match status" value="1"/>
</dbReference>
<feature type="domain" description="Amidohydrolase-related" evidence="1">
    <location>
        <begin position="60"/>
        <end position="411"/>
    </location>
</feature>
<evidence type="ECO:0000313" key="2">
    <source>
        <dbReference type="EMBL" id="TQV78463.1"/>
    </source>
</evidence>
<reference evidence="2 3" key="1">
    <citation type="submission" date="2019-06" db="EMBL/GenBank/DDBJ databases">
        <title>Whole genome sequence for Rhodospirillaceae sp. R148.</title>
        <authorList>
            <person name="Wang G."/>
        </authorList>
    </citation>
    <scope>NUCLEOTIDE SEQUENCE [LARGE SCALE GENOMIC DNA]</scope>
    <source>
        <strain evidence="2 3">R148</strain>
    </source>
</reference>
<dbReference type="InterPro" id="IPR057744">
    <property type="entry name" value="OTAase-like"/>
</dbReference>
<comment type="caution">
    <text evidence="2">The sequence shown here is derived from an EMBL/GenBank/DDBJ whole genome shotgun (WGS) entry which is preliminary data.</text>
</comment>
<keyword evidence="2" id="KW-0378">Hydrolase</keyword>
<dbReference type="InterPro" id="IPR051781">
    <property type="entry name" value="Metallo-dep_Hydrolase"/>
</dbReference>
<evidence type="ECO:0000313" key="3">
    <source>
        <dbReference type="Proteomes" id="UP000315252"/>
    </source>
</evidence>
<dbReference type="PANTHER" id="PTHR43135:SF3">
    <property type="entry name" value="ALPHA-D-RIBOSE 1-METHYLPHOSPHONATE 5-TRIPHOSPHATE DIPHOSPHATASE"/>
    <property type="match status" value="1"/>
</dbReference>
<dbReference type="InterPro" id="IPR011059">
    <property type="entry name" value="Metal-dep_hydrolase_composite"/>
</dbReference>
<dbReference type="AlphaFoldDB" id="A0A545TMK5"/>
<dbReference type="PANTHER" id="PTHR43135">
    <property type="entry name" value="ALPHA-D-RIBOSE 1-METHYLPHOSPHONATE 5-TRIPHOSPHATE DIPHOSPHATASE"/>
    <property type="match status" value="1"/>
</dbReference>
<dbReference type="SUPFAM" id="SSF51556">
    <property type="entry name" value="Metallo-dependent hydrolases"/>
    <property type="match status" value="1"/>
</dbReference>
<dbReference type="CDD" id="cd01299">
    <property type="entry name" value="Met_dep_hydrolase_A"/>
    <property type="match status" value="1"/>
</dbReference>
<dbReference type="GO" id="GO:0016810">
    <property type="term" value="F:hydrolase activity, acting on carbon-nitrogen (but not peptide) bonds"/>
    <property type="evidence" value="ECO:0007669"/>
    <property type="project" value="InterPro"/>
</dbReference>
<dbReference type="Proteomes" id="UP000315252">
    <property type="component" value="Unassembled WGS sequence"/>
</dbReference>
<organism evidence="2 3">
    <name type="scientific">Denitrobaculum tricleocarpae</name>
    <dbReference type="NCBI Taxonomy" id="2591009"/>
    <lineage>
        <taxon>Bacteria</taxon>
        <taxon>Pseudomonadati</taxon>
        <taxon>Pseudomonadota</taxon>
        <taxon>Alphaproteobacteria</taxon>
        <taxon>Rhodospirillales</taxon>
        <taxon>Rhodospirillaceae</taxon>
        <taxon>Denitrobaculum</taxon>
    </lineage>
</organism>
<proteinExistence type="predicted"/>
<evidence type="ECO:0000259" key="1">
    <source>
        <dbReference type="Pfam" id="PF01979"/>
    </source>
</evidence>
<dbReference type="InterPro" id="IPR032466">
    <property type="entry name" value="Metal_Hydrolase"/>
</dbReference>
<dbReference type="Pfam" id="PF01979">
    <property type="entry name" value="Amidohydro_1"/>
    <property type="match status" value="1"/>
</dbReference>
<dbReference type="Gene3D" id="2.30.40.10">
    <property type="entry name" value="Urease, subunit C, domain 1"/>
    <property type="match status" value="1"/>
</dbReference>
<accession>A0A545TMK5</accession>
<dbReference type="Gene3D" id="3.20.20.140">
    <property type="entry name" value="Metal-dependent hydrolases"/>
    <property type="match status" value="1"/>
</dbReference>
<protein>
    <submittedName>
        <fullName evidence="2">Amidohydrolase family protein</fullName>
    </submittedName>
</protein>
<gene>
    <name evidence="2" type="ORF">FKG95_18045</name>
</gene>
<dbReference type="OrthoDB" id="9766983at2"/>
<sequence length="429" mass="45839">MGGSILSTTLFSNVQVIDGSGAAAFPAEVLIEGNRIKKIARDGESLPRDGARLIDGGGKTLMPGLIESHGHISFCDTPNLEGLGDIPPEEHTLLTMKYAKKMLDQGFTAIFSAAAAKARLDVVIRNAIDDGDIPGPRLRAASPELTVTGGLGDVRRAHMYRETFAICCDGADEFLRTAREMCREGVDTLKINPSGDEFIPFARAHQTVMNEAEVAAVCEVGRSRGKMVAGHARSAESVKMCARNGVDIVYHATLADEEALDMLEARKDNIFVGPAVGIMYATSMGEGAAWGVTKDTPVAIYFARELESCVDNMKKLKKRGLRILPGGDYGFAWNPIGTNARDLDHFVKLLDFTPLEAISAATKLGGELMDMDVGLVKEGYLADLLLVDGDPSKDVTLLQNADNLTGIMKDGSFHKDPAAAAEVGQVAAE</sequence>
<dbReference type="InterPro" id="IPR006680">
    <property type="entry name" value="Amidohydro-rel"/>
</dbReference>